<protein>
    <recommendedName>
        <fullName evidence="5">MYND-type domain-containing protein</fullName>
    </recommendedName>
</protein>
<dbReference type="OrthoDB" id="5231159at2759"/>
<evidence type="ECO:0000256" key="2">
    <source>
        <dbReference type="ARBA" id="ARBA00022771"/>
    </source>
</evidence>
<accession>A0A371D617</accession>
<sequence>MSTLLVDSTPGPLKYRLCGDCGKDLAEQEVQRCSCCFVAPAYCSRECQSKQWPIHKRSFHVEKSSDLSTDEIAAAVRELKYPSAKSLSKTFSDYLEAHSWAISALIKTDSILHYGHTFENHQPHHVLCLRFICCREFSAYTAQERDRRPHCAFFLLRSNRFNNLSDWLQAPGDMERIGGRYKRDAKRAHEYYLSRGDPAYLGVLGVSFVIDGLPILHYDFVPQYLPRSPSPRPPGLSFEEERRIFEDFLLLCMGSLGFEFVFRCPEDEPDGAGVAIPGPLVKEDGKWKWRPFFKTWAQYEPRLVPKVEKLLREMETKHSPKYMMELFHSAPGRDRLPHCAFTLRFMDRYIDLADWLQSPGDMELMGGRSTHDMQKADE</sequence>
<dbReference type="Gene3D" id="6.10.140.2220">
    <property type="match status" value="1"/>
</dbReference>
<dbReference type="PROSITE" id="PS50865">
    <property type="entry name" value="ZF_MYND_2"/>
    <property type="match status" value="1"/>
</dbReference>
<dbReference type="EMBL" id="KZ857414">
    <property type="protein sequence ID" value="RDX47983.1"/>
    <property type="molecule type" value="Genomic_DNA"/>
</dbReference>
<keyword evidence="3" id="KW-0862">Zinc</keyword>
<dbReference type="Proteomes" id="UP000256964">
    <property type="component" value="Unassembled WGS sequence"/>
</dbReference>
<evidence type="ECO:0000256" key="1">
    <source>
        <dbReference type="ARBA" id="ARBA00022723"/>
    </source>
</evidence>
<gene>
    <name evidence="6" type="ORF">OH76DRAFT_1484183</name>
</gene>
<reference evidence="6 7" key="1">
    <citation type="journal article" date="2018" name="Biotechnol. Biofuels">
        <title>Integrative visual omics of the white-rot fungus Polyporus brumalis exposes the biotechnological potential of its oxidative enzymes for delignifying raw plant biomass.</title>
        <authorList>
            <person name="Miyauchi S."/>
            <person name="Rancon A."/>
            <person name="Drula E."/>
            <person name="Hage H."/>
            <person name="Chaduli D."/>
            <person name="Favel A."/>
            <person name="Grisel S."/>
            <person name="Henrissat B."/>
            <person name="Herpoel-Gimbert I."/>
            <person name="Ruiz-Duenas F.J."/>
            <person name="Chevret D."/>
            <person name="Hainaut M."/>
            <person name="Lin J."/>
            <person name="Wang M."/>
            <person name="Pangilinan J."/>
            <person name="Lipzen A."/>
            <person name="Lesage-Meessen L."/>
            <person name="Navarro D."/>
            <person name="Riley R."/>
            <person name="Grigoriev I.V."/>
            <person name="Zhou S."/>
            <person name="Raouche S."/>
            <person name="Rosso M.N."/>
        </authorList>
    </citation>
    <scope>NUCLEOTIDE SEQUENCE [LARGE SCALE GENOMIC DNA]</scope>
    <source>
        <strain evidence="6 7">BRFM 1820</strain>
    </source>
</reference>
<evidence type="ECO:0000313" key="6">
    <source>
        <dbReference type="EMBL" id="RDX47983.1"/>
    </source>
</evidence>
<dbReference type="GO" id="GO:0008270">
    <property type="term" value="F:zinc ion binding"/>
    <property type="evidence" value="ECO:0007669"/>
    <property type="project" value="UniProtKB-KW"/>
</dbReference>
<keyword evidence="7" id="KW-1185">Reference proteome</keyword>
<dbReference type="SUPFAM" id="SSF144232">
    <property type="entry name" value="HIT/MYND zinc finger-like"/>
    <property type="match status" value="1"/>
</dbReference>
<keyword evidence="2 4" id="KW-0863">Zinc-finger</keyword>
<evidence type="ECO:0000256" key="3">
    <source>
        <dbReference type="ARBA" id="ARBA00022833"/>
    </source>
</evidence>
<dbReference type="STRING" id="139420.A0A371D617"/>
<evidence type="ECO:0000259" key="5">
    <source>
        <dbReference type="PROSITE" id="PS50865"/>
    </source>
</evidence>
<name>A0A371D617_9APHY</name>
<dbReference type="AlphaFoldDB" id="A0A371D617"/>
<evidence type="ECO:0000256" key="4">
    <source>
        <dbReference type="PROSITE-ProRule" id="PRU00134"/>
    </source>
</evidence>
<proteinExistence type="predicted"/>
<dbReference type="InterPro" id="IPR002893">
    <property type="entry name" value="Znf_MYND"/>
</dbReference>
<feature type="domain" description="MYND-type" evidence="5">
    <location>
        <begin position="18"/>
        <end position="59"/>
    </location>
</feature>
<evidence type="ECO:0000313" key="7">
    <source>
        <dbReference type="Proteomes" id="UP000256964"/>
    </source>
</evidence>
<organism evidence="6 7">
    <name type="scientific">Lentinus brumalis</name>
    <dbReference type="NCBI Taxonomy" id="2498619"/>
    <lineage>
        <taxon>Eukaryota</taxon>
        <taxon>Fungi</taxon>
        <taxon>Dikarya</taxon>
        <taxon>Basidiomycota</taxon>
        <taxon>Agaricomycotina</taxon>
        <taxon>Agaricomycetes</taxon>
        <taxon>Polyporales</taxon>
        <taxon>Polyporaceae</taxon>
        <taxon>Lentinus</taxon>
    </lineage>
</organism>
<dbReference type="Pfam" id="PF01753">
    <property type="entry name" value="zf-MYND"/>
    <property type="match status" value="1"/>
</dbReference>
<keyword evidence="1" id="KW-0479">Metal-binding</keyword>